<gene>
    <name evidence="4" type="ORF">IAC61_04460</name>
</gene>
<comment type="caution">
    <text evidence="4">The sequence shown here is derived from an EMBL/GenBank/DDBJ whole genome shotgun (WGS) entry which is preliminary data.</text>
</comment>
<dbReference type="PROSITE" id="PS51257">
    <property type="entry name" value="PROKAR_LIPOPROTEIN"/>
    <property type="match status" value="1"/>
</dbReference>
<protein>
    <submittedName>
        <fullName evidence="4">OB-fold nucleic acid binding domain-containing protein</fullName>
    </submittedName>
</protein>
<dbReference type="EMBL" id="JADINA010000028">
    <property type="protein sequence ID" value="MBO8426557.1"/>
    <property type="molecule type" value="Genomic_DNA"/>
</dbReference>
<dbReference type="Proteomes" id="UP000823634">
    <property type="component" value="Unassembled WGS sequence"/>
</dbReference>
<keyword evidence="2" id="KW-0732">Signal</keyword>
<sequence>MKKSLLVLSLPLLALSACSDPSLSSGGTGNESTENPSSSEVTESTESPSSSEVTESTGSGLSSETESSSSESSSSESSSSESSSSPEEEGEVLTITPETLQENEAIVLKGVAINSTHPEEFDVSAGGSISSSALLGVTKIEADVFGQYDNLVVTDGEGQTITGTRVEYEEGVDSVTSYTYTYDFASETDAFRIDNPSEHTVSLYEIRIYFSGEIGELPDPDPTPDPTPGEALTVTEAVEIAATLPEGTSFSEETYRVAGTIESISGNEAILTDGTSDITLYAKDGLPENVYPDYQVTVEGNLQHYYNAKYEIVNFEVIDYVAATYDLTIAPSEHGQVNASKSTSISYGEQITITATPDEGYALQTLTVNGSVVEASDNQATVTVKGDLTVAATFVLEGELKEFETVEYVFSTYEAGAQYAKGEEHVLDSYLTVITTLCHFTTQLRIYNSTTNNGFAILDSTNVIHSISFNMATSGKGDATMLNIYDSEDGVTYTADPIAQTEEITSNYADYAVDLSEGGYSNLKLDPSDPGKQVRIQSMAVTYIK</sequence>
<evidence type="ECO:0000256" key="2">
    <source>
        <dbReference type="SAM" id="SignalP"/>
    </source>
</evidence>
<dbReference type="AlphaFoldDB" id="A0A9D9DFC5"/>
<proteinExistence type="predicted"/>
<reference evidence="4" key="2">
    <citation type="journal article" date="2021" name="PeerJ">
        <title>Extensive microbial diversity within the chicken gut microbiome revealed by metagenomics and culture.</title>
        <authorList>
            <person name="Gilroy R."/>
            <person name="Ravi A."/>
            <person name="Getino M."/>
            <person name="Pursley I."/>
            <person name="Horton D.L."/>
            <person name="Alikhan N.F."/>
            <person name="Baker D."/>
            <person name="Gharbi K."/>
            <person name="Hall N."/>
            <person name="Watson M."/>
            <person name="Adriaenssens E.M."/>
            <person name="Foster-Nyarko E."/>
            <person name="Jarju S."/>
            <person name="Secka A."/>
            <person name="Antonio M."/>
            <person name="Oren A."/>
            <person name="Chaudhuri R.R."/>
            <person name="La Ragione R."/>
            <person name="Hildebrand F."/>
            <person name="Pallen M.J."/>
        </authorList>
    </citation>
    <scope>NUCLEOTIDE SEQUENCE</scope>
    <source>
        <strain evidence="4">17113</strain>
    </source>
</reference>
<feature type="signal peptide" evidence="2">
    <location>
        <begin position="1"/>
        <end position="19"/>
    </location>
</feature>
<accession>A0A9D9DFC5</accession>
<organism evidence="4 5">
    <name type="scientific">Candidatus Alloenteromonas pullistercoris</name>
    <dbReference type="NCBI Taxonomy" id="2840785"/>
    <lineage>
        <taxon>Bacteria</taxon>
        <taxon>Bacillati</taxon>
        <taxon>Bacillota</taxon>
        <taxon>Bacillota incertae sedis</taxon>
        <taxon>Candidatus Alloenteromonas</taxon>
    </lineage>
</organism>
<dbReference type="Pfam" id="PF18998">
    <property type="entry name" value="Flg_new_2"/>
    <property type="match status" value="1"/>
</dbReference>
<reference evidence="4" key="1">
    <citation type="submission" date="2020-10" db="EMBL/GenBank/DDBJ databases">
        <authorList>
            <person name="Gilroy R."/>
        </authorList>
    </citation>
    <scope>NUCLEOTIDE SEQUENCE</scope>
    <source>
        <strain evidence="4">17113</strain>
    </source>
</reference>
<evidence type="ECO:0000313" key="4">
    <source>
        <dbReference type="EMBL" id="MBO8426557.1"/>
    </source>
</evidence>
<evidence type="ECO:0000256" key="1">
    <source>
        <dbReference type="SAM" id="MobiDB-lite"/>
    </source>
</evidence>
<evidence type="ECO:0000259" key="3">
    <source>
        <dbReference type="Pfam" id="PF18998"/>
    </source>
</evidence>
<feature type="compositionally biased region" description="Low complexity" evidence="1">
    <location>
        <begin position="17"/>
        <end position="85"/>
    </location>
</feature>
<feature type="domain" description="Bacterial repeat" evidence="3">
    <location>
        <begin position="325"/>
        <end position="395"/>
    </location>
</feature>
<feature type="region of interest" description="Disordered" evidence="1">
    <location>
        <begin position="17"/>
        <end position="101"/>
    </location>
</feature>
<dbReference type="InterPro" id="IPR044060">
    <property type="entry name" value="Bacterial_rp_domain"/>
</dbReference>
<feature type="chain" id="PRO_5038978555" evidence="2">
    <location>
        <begin position="20"/>
        <end position="545"/>
    </location>
</feature>
<evidence type="ECO:0000313" key="5">
    <source>
        <dbReference type="Proteomes" id="UP000823634"/>
    </source>
</evidence>
<name>A0A9D9DFC5_9FIRM</name>